<evidence type="ECO:0000313" key="5">
    <source>
        <dbReference type="EMBL" id="KTG10187.1"/>
    </source>
</evidence>
<evidence type="ECO:0000256" key="2">
    <source>
        <dbReference type="ARBA" id="ARBA00023163"/>
    </source>
</evidence>
<evidence type="ECO:0000256" key="1">
    <source>
        <dbReference type="ARBA" id="ARBA00023015"/>
    </source>
</evidence>
<evidence type="ECO:0000313" key="6">
    <source>
        <dbReference type="Proteomes" id="UP000054387"/>
    </source>
</evidence>
<evidence type="ECO:0000256" key="3">
    <source>
        <dbReference type="SAM" id="MobiDB-lite"/>
    </source>
</evidence>
<dbReference type="Proteomes" id="UP000054387">
    <property type="component" value="Unassembled WGS sequence"/>
</dbReference>
<keyword evidence="2" id="KW-0804">Transcription</keyword>
<organism evidence="5 6">
    <name type="scientific">Haloprofundus marisrubri</name>
    <dbReference type="NCBI Taxonomy" id="1514971"/>
    <lineage>
        <taxon>Archaea</taxon>
        <taxon>Methanobacteriati</taxon>
        <taxon>Methanobacteriota</taxon>
        <taxon>Stenosarchaea group</taxon>
        <taxon>Halobacteria</taxon>
        <taxon>Halobacteriales</taxon>
        <taxon>Haloferacaceae</taxon>
        <taxon>Haloprofundus</taxon>
    </lineage>
</organism>
<evidence type="ECO:0000259" key="4">
    <source>
        <dbReference type="Pfam" id="PF04967"/>
    </source>
</evidence>
<dbReference type="Pfam" id="PF04967">
    <property type="entry name" value="HTH_10"/>
    <property type="match status" value="1"/>
</dbReference>
<feature type="domain" description="HTH bat-type" evidence="4">
    <location>
        <begin position="184"/>
        <end position="235"/>
    </location>
</feature>
<reference evidence="5 6" key="1">
    <citation type="submission" date="2015-12" db="EMBL/GenBank/DDBJ databases">
        <title>Haloprofundus marisrubri gen. nov., sp. nov., an extremely halophilic archaeon isolated from the Discovery deep brine-seawater interface in the Red Sea.</title>
        <authorList>
            <person name="Zhang G."/>
            <person name="Stingl U."/>
            <person name="Rashid M."/>
        </authorList>
    </citation>
    <scope>NUCLEOTIDE SEQUENCE [LARGE SCALE GENOMIC DNA]</scope>
    <source>
        <strain evidence="5 6">SB9</strain>
    </source>
</reference>
<dbReference type="InterPro" id="IPR036388">
    <property type="entry name" value="WH-like_DNA-bd_sf"/>
</dbReference>
<dbReference type="EMBL" id="LOPU01000018">
    <property type="protein sequence ID" value="KTG10187.1"/>
    <property type="molecule type" value="Genomic_DNA"/>
</dbReference>
<keyword evidence="1" id="KW-0805">Transcription regulation</keyword>
<dbReference type="RefSeq" id="WP_058581541.1">
    <property type="nucleotide sequence ID" value="NZ_LOPU01000018.1"/>
</dbReference>
<dbReference type="STRING" id="1514971.AUR64_11410"/>
<protein>
    <submittedName>
        <fullName evidence="5">Transcriptional regulator</fullName>
    </submittedName>
</protein>
<dbReference type="OrthoDB" id="194721at2157"/>
<feature type="compositionally biased region" description="Polar residues" evidence="3">
    <location>
        <begin position="167"/>
        <end position="180"/>
    </location>
</feature>
<accession>A0A0W1RA11</accession>
<dbReference type="InterPro" id="IPR007050">
    <property type="entry name" value="HTH_bacterioopsin"/>
</dbReference>
<comment type="caution">
    <text evidence="5">The sequence shown here is derived from an EMBL/GenBank/DDBJ whole genome shotgun (WGS) entry which is preliminary data.</text>
</comment>
<gene>
    <name evidence="5" type="ORF">AUR64_11410</name>
</gene>
<keyword evidence="6" id="KW-1185">Reference proteome</keyword>
<dbReference type="PANTHER" id="PTHR34236">
    <property type="entry name" value="DIMETHYL SULFOXIDE REDUCTASE TRANSCRIPTIONAL ACTIVATOR"/>
    <property type="match status" value="1"/>
</dbReference>
<dbReference type="AlphaFoldDB" id="A0A0W1RA11"/>
<dbReference type="Gene3D" id="1.10.10.10">
    <property type="entry name" value="Winged helix-like DNA-binding domain superfamily/Winged helix DNA-binding domain"/>
    <property type="match status" value="1"/>
</dbReference>
<proteinExistence type="predicted"/>
<feature type="region of interest" description="Disordered" evidence="3">
    <location>
        <begin position="165"/>
        <end position="184"/>
    </location>
</feature>
<name>A0A0W1RA11_9EURY</name>
<sequence length="239" mass="26559">MSITVDDTGTRLTLDLWHPNCWAIETTDRVGGGILGHAIYHSPRATDEAVTGMFTAYGDNDAEVQRLLDEVRASPLAGPVHELRERFDGEYGPVPGTVAREFFLEYDPRDMVCPVLLEHGFVHAAPVRIENGREFWQVYFTGNRCDVEEHLDAVREAASAEVSVSRITSAERTPPRNSGSADVLTPAQREVFDLARERGYYQWPRGVSTRELAAAAGLSKSTLLEHLRKAEAKLLDPPE</sequence>
<dbReference type="PANTHER" id="PTHR34236:SF1">
    <property type="entry name" value="DIMETHYL SULFOXIDE REDUCTASE TRANSCRIPTIONAL ACTIVATOR"/>
    <property type="match status" value="1"/>
</dbReference>